<dbReference type="PANTHER" id="PTHR24104:SF25">
    <property type="entry name" value="PROTEIN LIN-41"/>
    <property type="match status" value="1"/>
</dbReference>
<dbReference type="GO" id="GO:0008270">
    <property type="term" value="F:zinc ion binding"/>
    <property type="evidence" value="ECO:0007669"/>
    <property type="project" value="UniProtKB-KW"/>
</dbReference>
<proteinExistence type="predicted"/>
<dbReference type="EMBL" id="JH818422">
    <property type="protein sequence ID" value="EKC25886.1"/>
    <property type="molecule type" value="Genomic_DNA"/>
</dbReference>
<dbReference type="InParanoid" id="K1QWE3"/>
<reference evidence="2" key="1">
    <citation type="journal article" date="2012" name="Nature">
        <title>The oyster genome reveals stress adaptation and complexity of shell formation.</title>
        <authorList>
            <person name="Zhang G."/>
            <person name="Fang X."/>
            <person name="Guo X."/>
            <person name="Li L."/>
            <person name="Luo R."/>
            <person name="Xu F."/>
            <person name="Yang P."/>
            <person name="Zhang L."/>
            <person name="Wang X."/>
            <person name="Qi H."/>
            <person name="Xiong Z."/>
            <person name="Que H."/>
            <person name="Xie Y."/>
            <person name="Holland P.W."/>
            <person name="Paps J."/>
            <person name="Zhu Y."/>
            <person name="Wu F."/>
            <person name="Chen Y."/>
            <person name="Wang J."/>
            <person name="Peng C."/>
            <person name="Meng J."/>
            <person name="Yang L."/>
            <person name="Liu J."/>
            <person name="Wen B."/>
            <person name="Zhang N."/>
            <person name="Huang Z."/>
            <person name="Zhu Q."/>
            <person name="Feng Y."/>
            <person name="Mount A."/>
            <person name="Hedgecock D."/>
            <person name="Xu Z."/>
            <person name="Liu Y."/>
            <person name="Domazet-Loso T."/>
            <person name="Du Y."/>
            <person name="Sun X."/>
            <person name="Zhang S."/>
            <person name="Liu B."/>
            <person name="Cheng P."/>
            <person name="Jiang X."/>
            <person name="Li J."/>
            <person name="Fan D."/>
            <person name="Wang W."/>
            <person name="Fu W."/>
            <person name="Wang T."/>
            <person name="Wang B."/>
            <person name="Zhang J."/>
            <person name="Peng Z."/>
            <person name="Li Y."/>
            <person name="Li N."/>
            <person name="Wang J."/>
            <person name="Chen M."/>
            <person name="He Y."/>
            <person name="Tan F."/>
            <person name="Song X."/>
            <person name="Zheng Q."/>
            <person name="Huang R."/>
            <person name="Yang H."/>
            <person name="Du X."/>
            <person name="Chen L."/>
            <person name="Yang M."/>
            <person name="Gaffney P.M."/>
            <person name="Wang S."/>
            <person name="Luo L."/>
            <person name="She Z."/>
            <person name="Ming Y."/>
            <person name="Huang W."/>
            <person name="Zhang S."/>
            <person name="Huang B."/>
            <person name="Zhang Y."/>
            <person name="Qu T."/>
            <person name="Ni P."/>
            <person name="Miao G."/>
            <person name="Wang J."/>
            <person name="Wang Q."/>
            <person name="Steinberg C.E."/>
            <person name="Wang H."/>
            <person name="Li N."/>
            <person name="Qian L."/>
            <person name="Zhang G."/>
            <person name="Li Y."/>
            <person name="Yang H."/>
            <person name="Liu X."/>
            <person name="Wang J."/>
            <person name="Yin Y."/>
            <person name="Wang J."/>
        </authorList>
    </citation>
    <scope>NUCLEOTIDE SEQUENCE [LARGE SCALE GENOMIC DNA]</scope>
    <source>
        <strain evidence="2">05x7-T-G4-1.051#20</strain>
    </source>
</reference>
<dbReference type="CDD" id="cd05819">
    <property type="entry name" value="NHL"/>
    <property type="match status" value="1"/>
</dbReference>
<dbReference type="InterPro" id="IPR001258">
    <property type="entry name" value="NHL_repeat"/>
</dbReference>
<keyword evidence="1" id="KW-0677">Repeat</keyword>
<dbReference type="PROSITE" id="PS51125">
    <property type="entry name" value="NHL"/>
    <property type="match status" value="1"/>
</dbReference>
<dbReference type="PANTHER" id="PTHR24104">
    <property type="entry name" value="E3 UBIQUITIN-PROTEIN LIGASE NHLRC1-RELATED"/>
    <property type="match status" value="1"/>
</dbReference>
<dbReference type="AlphaFoldDB" id="K1QWE3"/>
<protein>
    <submittedName>
        <fullName evidence="2">Tripartite motif-containing protein 2</fullName>
    </submittedName>
</protein>
<evidence type="ECO:0000256" key="1">
    <source>
        <dbReference type="ARBA" id="ARBA00022737"/>
    </source>
</evidence>
<organism evidence="2">
    <name type="scientific">Magallana gigas</name>
    <name type="common">Pacific oyster</name>
    <name type="synonym">Crassostrea gigas</name>
    <dbReference type="NCBI Taxonomy" id="29159"/>
    <lineage>
        <taxon>Eukaryota</taxon>
        <taxon>Metazoa</taxon>
        <taxon>Spiralia</taxon>
        <taxon>Lophotrochozoa</taxon>
        <taxon>Mollusca</taxon>
        <taxon>Bivalvia</taxon>
        <taxon>Autobranchia</taxon>
        <taxon>Pteriomorphia</taxon>
        <taxon>Ostreida</taxon>
        <taxon>Ostreoidea</taxon>
        <taxon>Ostreidae</taxon>
        <taxon>Magallana</taxon>
    </lineage>
</organism>
<evidence type="ECO:0000313" key="2">
    <source>
        <dbReference type="EMBL" id="EKC25886.1"/>
    </source>
</evidence>
<dbReference type="GO" id="GO:0061630">
    <property type="term" value="F:ubiquitin protein ligase activity"/>
    <property type="evidence" value="ECO:0007669"/>
    <property type="project" value="TreeGrafter"/>
</dbReference>
<dbReference type="Gene3D" id="2.120.10.30">
    <property type="entry name" value="TolB, C-terminal domain"/>
    <property type="match status" value="2"/>
</dbReference>
<name>K1QWE3_MAGGI</name>
<dbReference type="InterPro" id="IPR011042">
    <property type="entry name" value="6-blade_b-propeller_TolB-like"/>
</dbReference>
<dbReference type="HOGENOM" id="CLU_007742_4_0_1"/>
<dbReference type="SUPFAM" id="SSF101898">
    <property type="entry name" value="NHL repeat"/>
    <property type="match status" value="1"/>
</dbReference>
<dbReference type="InterPro" id="IPR050952">
    <property type="entry name" value="TRIM-NHL_E3_ligases"/>
</dbReference>
<dbReference type="GO" id="GO:0000209">
    <property type="term" value="P:protein polyubiquitination"/>
    <property type="evidence" value="ECO:0007669"/>
    <property type="project" value="TreeGrafter"/>
</dbReference>
<dbReference type="GO" id="GO:0043161">
    <property type="term" value="P:proteasome-mediated ubiquitin-dependent protein catabolic process"/>
    <property type="evidence" value="ECO:0007669"/>
    <property type="project" value="TreeGrafter"/>
</dbReference>
<gene>
    <name evidence="2" type="ORF">CGI_10010283</name>
</gene>
<accession>K1QWE3</accession>
<sequence>MKLYNLQEELLKSIQTESGNEPRDITVTKDGNLVYTDYKKGTVNLVKKNSNIQVAISLQAWKPLSLCTTSSGDFLVVMDNNHNEQVKVVRYSGSTKIQSIQFDDKGQPLYSSPGYTKHICENRNQDICVSNSRDHAIVVVNQAGKHRFTYNGPPYTPPSFFKPFGIATDSQSRILTADRDNHCIHILDQDGQFLRYIDNCDLQLPWGLCVDTRDNLFVAEWYTRKVKKIQYYT</sequence>